<comment type="caution">
    <text evidence="8">The sequence shown here is derived from an EMBL/GenBank/DDBJ whole genome shotgun (WGS) entry which is preliminary data.</text>
</comment>
<dbReference type="EMBL" id="VULX01000002">
    <property type="protein sequence ID" value="MSR90329.1"/>
    <property type="molecule type" value="Genomic_DNA"/>
</dbReference>
<dbReference type="PROSITE" id="PS51849">
    <property type="entry name" value="RSGI_N"/>
    <property type="match status" value="1"/>
</dbReference>
<evidence type="ECO:0000256" key="1">
    <source>
        <dbReference type="ARBA" id="ARBA00004162"/>
    </source>
</evidence>
<sequence>MNEEIFDRNKLKFTNKKTIKLVENKNDVDKKKEAISFLNKQLRLYNLDIKKLYNNIPEYSARNVLLNIACYVAEDEELIDIVTRRREIPYIKFAKRTGESKKFIEKYKDYLMLYILLIHNNKYKCIQNYLAIVDGREESTDIVVVEHEKNDKITGLVLKKNSRYAIVITHSGEIVRVKHQSSSIGYEVTGREKKGIMYYSRQIVALVLILVIAFSSVYYVYNKPKTTILISGTSTFKLEVNRYSKVIDIASKTTKGKRVISGMTYQYQDIDYVLNELTTEIINNKMVPENSEIGIIVSGDRLKNIDFRLMEQTVKDKNTENKTNVKIRINNGGLMK</sequence>
<reference evidence="8 9" key="1">
    <citation type="submission" date="2019-08" db="EMBL/GenBank/DDBJ databases">
        <title>In-depth cultivation of the pig gut microbiome towards novel bacterial diversity and tailored functional studies.</title>
        <authorList>
            <person name="Wylensek D."/>
            <person name="Hitch T.C.A."/>
            <person name="Clavel T."/>
        </authorList>
    </citation>
    <scope>NUCLEOTIDE SEQUENCE [LARGE SCALE GENOMIC DNA]</scope>
    <source>
        <strain evidence="8 9">WCA-383-APC-5B</strain>
    </source>
</reference>
<evidence type="ECO:0000256" key="2">
    <source>
        <dbReference type="ARBA" id="ARBA00022475"/>
    </source>
</evidence>
<evidence type="ECO:0000313" key="8">
    <source>
        <dbReference type="EMBL" id="MSR90329.1"/>
    </source>
</evidence>
<keyword evidence="9" id="KW-1185">Reference proteome</keyword>
<dbReference type="Proteomes" id="UP000460287">
    <property type="component" value="Unassembled WGS sequence"/>
</dbReference>
<keyword evidence="4 6" id="KW-1133">Transmembrane helix</keyword>
<evidence type="ECO:0000256" key="4">
    <source>
        <dbReference type="ARBA" id="ARBA00022989"/>
    </source>
</evidence>
<dbReference type="GO" id="GO:0005886">
    <property type="term" value="C:plasma membrane"/>
    <property type="evidence" value="ECO:0007669"/>
    <property type="project" value="UniProtKB-SubCell"/>
</dbReference>
<dbReference type="RefSeq" id="WP_154530216.1">
    <property type="nucleotide sequence ID" value="NZ_VULX01000002.1"/>
</dbReference>
<evidence type="ECO:0000256" key="3">
    <source>
        <dbReference type="ARBA" id="ARBA00022692"/>
    </source>
</evidence>
<feature type="transmembrane region" description="Helical" evidence="6">
    <location>
        <begin position="203"/>
        <end position="221"/>
    </location>
</feature>
<feature type="domain" description="RsgI N-terminal anti-sigma" evidence="7">
    <location>
        <begin position="153"/>
        <end position="199"/>
    </location>
</feature>
<dbReference type="InterPro" id="IPR024449">
    <property type="entry name" value="Anti-sigma_RsgI_N"/>
</dbReference>
<evidence type="ECO:0000256" key="6">
    <source>
        <dbReference type="SAM" id="Phobius"/>
    </source>
</evidence>
<organism evidence="8 9">
    <name type="scientific">Inconstantimicrobium porci</name>
    <dbReference type="NCBI Taxonomy" id="2652291"/>
    <lineage>
        <taxon>Bacteria</taxon>
        <taxon>Bacillati</taxon>
        <taxon>Bacillota</taxon>
        <taxon>Clostridia</taxon>
        <taxon>Eubacteriales</taxon>
        <taxon>Clostridiaceae</taxon>
        <taxon>Inconstantimicrobium</taxon>
    </lineage>
</organism>
<accession>A0A7X2T0B5</accession>
<protein>
    <recommendedName>
        <fullName evidence="7">RsgI N-terminal anti-sigma domain-containing protein</fullName>
    </recommendedName>
</protein>
<evidence type="ECO:0000259" key="7">
    <source>
        <dbReference type="PROSITE" id="PS51849"/>
    </source>
</evidence>
<dbReference type="InterPro" id="IPR055431">
    <property type="entry name" value="RsgI_M"/>
</dbReference>
<dbReference type="AlphaFoldDB" id="A0A7X2T0B5"/>
<dbReference type="Pfam" id="PF23750">
    <property type="entry name" value="RsgI_M"/>
    <property type="match status" value="1"/>
</dbReference>
<proteinExistence type="predicted"/>
<comment type="subcellular location">
    <subcellularLocation>
        <location evidence="1">Cell membrane</location>
        <topology evidence="1">Single-pass membrane protein</topology>
    </subcellularLocation>
</comment>
<dbReference type="Pfam" id="PF12791">
    <property type="entry name" value="RsgI_N"/>
    <property type="match status" value="1"/>
</dbReference>
<keyword evidence="2" id="KW-1003">Cell membrane</keyword>
<evidence type="ECO:0000256" key="5">
    <source>
        <dbReference type="ARBA" id="ARBA00023136"/>
    </source>
</evidence>
<name>A0A7X2T0B5_9CLOT</name>
<evidence type="ECO:0000313" key="9">
    <source>
        <dbReference type="Proteomes" id="UP000460287"/>
    </source>
</evidence>
<gene>
    <name evidence="8" type="ORF">FYJ33_02565</name>
</gene>
<keyword evidence="3 6" id="KW-0812">Transmembrane</keyword>
<keyword evidence="5 6" id="KW-0472">Membrane</keyword>